<sequence>MATRKWQWNGYKKMAYFLLNSVRKIKEINVEKFPETNSDTYRTNRCILRFLLLILSYTGLVKNSGIHCGWKPIVFVIILLFVNVDNWILLILQYNETFVLRTIIAYIITYLLAACAWYSIYLKRKQLADLLTKLQEMSFSTEGKKVIFLVLIVCCTPIATSATATIFVIETNSTYFSYGYKIENPFEEIFLVCFKNVFNTIVFPTFTNIIAIFYCLICFRLQSEIKHVTLEIQKCHYGNFSESKRNEILRWKSRINDALHCTEEVFSQASFIIIVANLLTCFSMLSTYLDNNIWRREYLSLYAEWILYSINCLGSVIFILWIAGGIPVVESAFKEAFHEKMCFRMLLTGSSENLKLEKWFFSNQEVVLSGAGILSYRRSSIFAVFGTLVTYTVLVVNN</sequence>
<proteinExistence type="predicted"/>
<evidence type="ECO:0000256" key="1">
    <source>
        <dbReference type="SAM" id="Phobius"/>
    </source>
</evidence>
<comment type="caution">
    <text evidence="2">The sequence shown here is derived from an EMBL/GenBank/DDBJ whole genome shotgun (WGS) entry which is preliminary data.</text>
</comment>
<protein>
    <recommendedName>
        <fullName evidence="4">Gustatory receptor</fullName>
    </recommendedName>
</protein>
<feature type="transmembrane region" description="Helical" evidence="1">
    <location>
        <begin position="73"/>
        <end position="92"/>
    </location>
</feature>
<reference evidence="2" key="1">
    <citation type="journal article" date="2020" name="bioRxiv">
        <title>Chromosome-level reference genome of the European wasp spider Argiope bruennichi: a resource for studies on range expansion and evolutionary adaptation.</title>
        <authorList>
            <person name="Sheffer M.M."/>
            <person name="Hoppe A."/>
            <person name="Krehenwinkel H."/>
            <person name="Uhl G."/>
            <person name="Kuss A.W."/>
            <person name="Jensen L."/>
            <person name="Jensen C."/>
            <person name="Gillespie R.G."/>
            <person name="Hoff K.J."/>
            <person name="Prost S."/>
        </authorList>
    </citation>
    <scope>NUCLEOTIDE SEQUENCE</scope>
</reference>
<feature type="transmembrane region" description="Helical" evidence="1">
    <location>
        <begin position="305"/>
        <end position="329"/>
    </location>
</feature>
<feature type="transmembrane region" description="Helical" evidence="1">
    <location>
        <begin position="189"/>
        <end position="217"/>
    </location>
</feature>
<dbReference type="AlphaFoldDB" id="A0A8T0F8S9"/>
<keyword evidence="1" id="KW-1133">Transmembrane helix</keyword>
<evidence type="ECO:0000313" key="3">
    <source>
        <dbReference type="Proteomes" id="UP000807504"/>
    </source>
</evidence>
<evidence type="ECO:0008006" key="4">
    <source>
        <dbReference type="Google" id="ProtNLM"/>
    </source>
</evidence>
<reference evidence="2" key="2">
    <citation type="submission" date="2020-06" db="EMBL/GenBank/DDBJ databases">
        <authorList>
            <person name="Sheffer M."/>
        </authorList>
    </citation>
    <scope>NUCLEOTIDE SEQUENCE</scope>
</reference>
<keyword evidence="3" id="KW-1185">Reference proteome</keyword>
<organism evidence="2 3">
    <name type="scientific">Argiope bruennichi</name>
    <name type="common">Wasp spider</name>
    <name type="synonym">Aranea bruennichi</name>
    <dbReference type="NCBI Taxonomy" id="94029"/>
    <lineage>
        <taxon>Eukaryota</taxon>
        <taxon>Metazoa</taxon>
        <taxon>Ecdysozoa</taxon>
        <taxon>Arthropoda</taxon>
        <taxon>Chelicerata</taxon>
        <taxon>Arachnida</taxon>
        <taxon>Araneae</taxon>
        <taxon>Araneomorphae</taxon>
        <taxon>Entelegynae</taxon>
        <taxon>Araneoidea</taxon>
        <taxon>Araneidae</taxon>
        <taxon>Argiope</taxon>
    </lineage>
</organism>
<name>A0A8T0F8S9_ARGBR</name>
<feature type="transmembrane region" description="Helical" evidence="1">
    <location>
        <begin position="265"/>
        <end position="285"/>
    </location>
</feature>
<gene>
    <name evidence="2" type="ORF">HNY73_008896</name>
</gene>
<evidence type="ECO:0000313" key="2">
    <source>
        <dbReference type="EMBL" id="KAF8787281.1"/>
    </source>
</evidence>
<accession>A0A8T0F8S9</accession>
<dbReference type="Proteomes" id="UP000807504">
    <property type="component" value="Unassembled WGS sequence"/>
</dbReference>
<feature type="transmembrane region" description="Helical" evidence="1">
    <location>
        <begin position="146"/>
        <end position="169"/>
    </location>
</feature>
<dbReference type="EMBL" id="JABXBU010000015">
    <property type="protein sequence ID" value="KAF8787281.1"/>
    <property type="molecule type" value="Genomic_DNA"/>
</dbReference>
<feature type="transmembrane region" description="Helical" evidence="1">
    <location>
        <begin position="98"/>
        <end position="120"/>
    </location>
</feature>
<keyword evidence="1" id="KW-0812">Transmembrane</keyword>
<keyword evidence="1" id="KW-0472">Membrane</keyword>
<feature type="transmembrane region" description="Helical" evidence="1">
    <location>
        <begin position="379"/>
        <end position="396"/>
    </location>
</feature>